<feature type="transmembrane region" description="Helical" evidence="1">
    <location>
        <begin position="12"/>
        <end position="31"/>
    </location>
</feature>
<keyword evidence="1" id="KW-1133">Transmembrane helix</keyword>
<keyword evidence="1" id="KW-0472">Membrane</keyword>
<feature type="transmembrane region" description="Helical" evidence="1">
    <location>
        <begin position="37"/>
        <end position="55"/>
    </location>
</feature>
<gene>
    <name evidence="2" type="ORF">GCM10023156_26110</name>
</gene>
<sequence>MIDRKHNAKSCWLIGSTAIMLVLFFRGQHLLGQSTGILYATIVFAIALIGYRNLYVQAPSSIVIVLYSIFATVSVAIMFSPATFSPDVQHFIDKQATDRNVRAELTTLIGANTDYTDIVIETKHLKVVFVSISGTVPSRPAIDQLLADLSRLEFVRYCSLRGRVIARDTGVVHEFSHNDFNFDTS</sequence>
<name>A0ABP8MS65_9BACT</name>
<accession>A0ABP8MS65</accession>
<protein>
    <submittedName>
        <fullName evidence="2">Uncharacterized protein</fullName>
    </submittedName>
</protein>
<evidence type="ECO:0000313" key="3">
    <source>
        <dbReference type="Proteomes" id="UP001500840"/>
    </source>
</evidence>
<dbReference type="Proteomes" id="UP001500840">
    <property type="component" value="Unassembled WGS sequence"/>
</dbReference>
<reference evidence="3" key="1">
    <citation type="journal article" date="2019" name="Int. J. Syst. Evol. Microbiol.">
        <title>The Global Catalogue of Microorganisms (GCM) 10K type strain sequencing project: providing services to taxonomists for standard genome sequencing and annotation.</title>
        <authorList>
            <consortium name="The Broad Institute Genomics Platform"/>
            <consortium name="The Broad Institute Genome Sequencing Center for Infectious Disease"/>
            <person name="Wu L."/>
            <person name="Ma J."/>
        </authorList>
    </citation>
    <scope>NUCLEOTIDE SEQUENCE [LARGE SCALE GENOMIC DNA]</scope>
    <source>
        <strain evidence="3">JCM 17759</strain>
    </source>
</reference>
<organism evidence="2 3">
    <name type="scientific">Novipirellula rosea</name>
    <dbReference type="NCBI Taxonomy" id="1031540"/>
    <lineage>
        <taxon>Bacteria</taxon>
        <taxon>Pseudomonadati</taxon>
        <taxon>Planctomycetota</taxon>
        <taxon>Planctomycetia</taxon>
        <taxon>Pirellulales</taxon>
        <taxon>Pirellulaceae</taxon>
        <taxon>Novipirellula</taxon>
    </lineage>
</organism>
<dbReference type="EMBL" id="BAABGA010000035">
    <property type="protein sequence ID" value="GAA4454150.1"/>
    <property type="molecule type" value="Genomic_DNA"/>
</dbReference>
<feature type="transmembrane region" description="Helical" evidence="1">
    <location>
        <begin position="62"/>
        <end position="84"/>
    </location>
</feature>
<keyword evidence="1" id="KW-0812">Transmembrane</keyword>
<keyword evidence="3" id="KW-1185">Reference proteome</keyword>
<evidence type="ECO:0000256" key="1">
    <source>
        <dbReference type="SAM" id="Phobius"/>
    </source>
</evidence>
<comment type="caution">
    <text evidence="2">The sequence shown here is derived from an EMBL/GenBank/DDBJ whole genome shotgun (WGS) entry which is preliminary data.</text>
</comment>
<evidence type="ECO:0000313" key="2">
    <source>
        <dbReference type="EMBL" id="GAA4454150.1"/>
    </source>
</evidence>
<proteinExistence type="predicted"/>
<dbReference type="RefSeq" id="WP_345322637.1">
    <property type="nucleotide sequence ID" value="NZ_BAABGA010000035.1"/>
</dbReference>